<dbReference type="EMBL" id="CP031769">
    <property type="protein sequence ID" value="AXR06525.1"/>
    <property type="molecule type" value="Genomic_DNA"/>
</dbReference>
<dbReference type="FunFam" id="2.70.70.10:FF:000019">
    <property type="entry name" value="M23 family peptidase"/>
    <property type="match status" value="1"/>
</dbReference>
<dbReference type="KEGG" id="salm:D0Y50_09200"/>
<dbReference type="RefSeq" id="WP_108567992.1">
    <property type="nucleotide sequence ID" value="NZ_CP031769.1"/>
</dbReference>
<dbReference type="PANTHER" id="PTHR21666:SF285">
    <property type="entry name" value="M23 FAMILY METALLOPEPTIDASE"/>
    <property type="match status" value="1"/>
</dbReference>
<dbReference type="InterPro" id="IPR011055">
    <property type="entry name" value="Dup_hybrid_motif"/>
</dbReference>
<dbReference type="Proteomes" id="UP000262073">
    <property type="component" value="Chromosome"/>
</dbReference>
<evidence type="ECO:0000259" key="2">
    <source>
        <dbReference type="Pfam" id="PF01551"/>
    </source>
</evidence>
<keyword evidence="1" id="KW-0732">Signal</keyword>
<organism evidence="3 4">
    <name type="scientific">Salinimonas sediminis</name>
    <dbReference type="NCBI Taxonomy" id="2303538"/>
    <lineage>
        <taxon>Bacteria</taxon>
        <taxon>Pseudomonadati</taxon>
        <taxon>Pseudomonadota</taxon>
        <taxon>Gammaproteobacteria</taxon>
        <taxon>Alteromonadales</taxon>
        <taxon>Alteromonadaceae</taxon>
        <taxon>Alteromonas/Salinimonas group</taxon>
        <taxon>Salinimonas</taxon>
    </lineage>
</organism>
<accession>A0A346NLW8</accession>
<feature type="chain" id="PRO_5016724186" evidence="1">
    <location>
        <begin position="30"/>
        <end position="283"/>
    </location>
</feature>
<dbReference type="OrthoDB" id="9805070at2"/>
<gene>
    <name evidence="3" type="ORF">D0Y50_09200</name>
</gene>
<dbReference type="InterPro" id="IPR016047">
    <property type="entry name" value="M23ase_b-sheet_dom"/>
</dbReference>
<dbReference type="SUPFAM" id="SSF51261">
    <property type="entry name" value="Duplicated hybrid motif"/>
    <property type="match status" value="1"/>
</dbReference>
<reference evidence="3 4" key="1">
    <citation type="submission" date="2018-08" db="EMBL/GenBank/DDBJ databases">
        <title>Salinimonas sediminis sp. nov., a piezophilic bacterium isolated from a deep-sea sediment sample from the New Britain Trench.</title>
        <authorList>
            <person name="Cao J."/>
        </authorList>
    </citation>
    <scope>NUCLEOTIDE SEQUENCE [LARGE SCALE GENOMIC DNA]</scope>
    <source>
        <strain evidence="3 4">N102</strain>
    </source>
</reference>
<evidence type="ECO:0000313" key="4">
    <source>
        <dbReference type="Proteomes" id="UP000262073"/>
    </source>
</evidence>
<evidence type="ECO:0000313" key="3">
    <source>
        <dbReference type="EMBL" id="AXR06525.1"/>
    </source>
</evidence>
<dbReference type="AlphaFoldDB" id="A0A346NLW8"/>
<dbReference type="Gene3D" id="2.70.70.10">
    <property type="entry name" value="Glucose Permease (Domain IIA)"/>
    <property type="match status" value="1"/>
</dbReference>
<feature type="signal peptide" evidence="1">
    <location>
        <begin position="1"/>
        <end position="29"/>
    </location>
</feature>
<sequence length="283" mass="30048">MLSCLAKLRGYVASAIVLSATLCTPLALAATTDPDQALVLNGRLTQGSLIRAQLPVGSQITLDGKRLTQNGQGKFVFGFDRDAGLTHTLAWQLPDGSQHTRTLDLAKRDYVTQRIDGLDQKMVSPPAEVTARIRKDAANVAAARATISAGDALFTGFIWPAEGPITGVYGSQRILNGTPSRPHYGVDVGAPTGTPVVAPATGKVTLAADLYYSGNTLIIDHGMGVFTTYLHLNKMRVKVGDTVEQGEQIGEIGATGRATGAHLDWRLNLNNQRLDPALLVPAR</sequence>
<evidence type="ECO:0000256" key="1">
    <source>
        <dbReference type="SAM" id="SignalP"/>
    </source>
</evidence>
<feature type="domain" description="M23ase beta-sheet core" evidence="2">
    <location>
        <begin position="182"/>
        <end position="276"/>
    </location>
</feature>
<keyword evidence="4" id="KW-1185">Reference proteome</keyword>
<name>A0A346NLW8_9ALTE</name>
<dbReference type="PANTHER" id="PTHR21666">
    <property type="entry name" value="PEPTIDASE-RELATED"/>
    <property type="match status" value="1"/>
</dbReference>
<dbReference type="CDD" id="cd12797">
    <property type="entry name" value="M23_peptidase"/>
    <property type="match status" value="1"/>
</dbReference>
<protein>
    <submittedName>
        <fullName evidence="3">M23 family peptidase</fullName>
    </submittedName>
</protein>
<dbReference type="Pfam" id="PF01551">
    <property type="entry name" value="Peptidase_M23"/>
    <property type="match status" value="1"/>
</dbReference>
<dbReference type="InterPro" id="IPR050570">
    <property type="entry name" value="Cell_wall_metabolism_enzyme"/>
</dbReference>
<proteinExistence type="predicted"/>
<dbReference type="GO" id="GO:0004222">
    <property type="term" value="F:metalloendopeptidase activity"/>
    <property type="evidence" value="ECO:0007669"/>
    <property type="project" value="TreeGrafter"/>
</dbReference>